<evidence type="ECO:0000313" key="3">
    <source>
        <dbReference type="Proteomes" id="UP001150062"/>
    </source>
</evidence>
<dbReference type="Proteomes" id="UP001150062">
    <property type="component" value="Unassembled WGS sequence"/>
</dbReference>
<evidence type="ECO:0000256" key="1">
    <source>
        <dbReference type="SAM" id="MobiDB-lite"/>
    </source>
</evidence>
<evidence type="ECO:0000313" key="2">
    <source>
        <dbReference type="EMBL" id="KAJ6234232.1"/>
    </source>
</evidence>
<proteinExistence type="predicted"/>
<comment type="caution">
    <text evidence="2">The sequence shown here is derived from an EMBL/GenBank/DDBJ whole genome shotgun (WGS) entry which is preliminary data.</text>
</comment>
<name>A0ABQ8XNP7_9EUKA</name>
<feature type="region of interest" description="Disordered" evidence="1">
    <location>
        <begin position="254"/>
        <end position="340"/>
    </location>
</feature>
<accession>A0ABQ8XNP7</accession>
<organism evidence="2 3">
    <name type="scientific">Anaeramoeba flamelloides</name>
    <dbReference type="NCBI Taxonomy" id="1746091"/>
    <lineage>
        <taxon>Eukaryota</taxon>
        <taxon>Metamonada</taxon>
        <taxon>Anaeramoebidae</taxon>
        <taxon>Anaeramoeba</taxon>
    </lineage>
</organism>
<feature type="compositionally biased region" description="Basic residues" evidence="1">
    <location>
        <begin position="270"/>
        <end position="285"/>
    </location>
</feature>
<protein>
    <submittedName>
        <fullName evidence="2">Uncharacterized protein</fullName>
    </submittedName>
</protein>
<reference evidence="2" key="1">
    <citation type="submission" date="2022-08" db="EMBL/GenBank/DDBJ databases">
        <title>Novel sulfate-reducing endosymbionts in the free-living metamonad Anaeramoeba.</title>
        <authorList>
            <person name="Jerlstrom-Hultqvist J."/>
            <person name="Cepicka I."/>
            <person name="Gallot-Lavallee L."/>
            <person name="Salas-Leiva D."/>
            <person name="Curtis B.A."/>
            <person name="Zahonova K."/>
            <person name="Pipaliya S."/>
            <person name="Dacks J."/>
            <person name="Roger A.J."/>
        </authorList>
    </citation>
    <scope>NUCLEOTIDE SEQUENCE</scope>
    <source>
        <strain evidence="2">Schooner1</strain>
    </source>
</reference>
<gene>
    <name evidence="2" type="ORF">M0813_04035</name>
</gene>
<sequence length="375" mass="44226">MNQTEPKQRLFKRTKLRTKTKNQKRIEKLLRDYPTAVQGLNKTMLQLPNCPKEVLVSTAIIDFENDHKNNKNSNTSIKRKVTKRELHIFMIKKFNIFLDHSSEKEQGAKPSGQWVKFKYAAQKNMDSLITLIDSDEFDKELGTITRRLRYWYEQDSTHFQGIEPAHLSDSYRIPNNVNIDKDKLKKFCTEDSTIDTSSQIKKVYRAFSFFFLARFNCINATNKNRKNMIFRRNYDFGSGDSQISMCQVGEQNSKLEKKNTFKKQSSGKTTKTKRRKRRISKRHSSSQKLTDQEDSYSSSSSGEEIERETILPQKQLRTKERRIVLTKDRSNSNKMRSQNDDENFSYLQQLHTKTDQELEGELVWLLVNLKSHYRN</sequence>
<feature type="compositionally biased region" description="Basic and acidic residues" evidence="1">
    <location>
        <begin position="317"/>
        <end position="331"/>
    </location>
</feature>
<keyword evidence="3" id="KW-1185">Reference proteome</keyword>
<dbReference type="EMBL" id="JAOAOG010000271">
    <property type="protein sequence ID" value="KAJ6234232.1"/>
    <property type="molecule type" value="Genomic_DNA"/>
</dbReference>